<dbReference type="PANTHER" id="PTHR22893:SF91">
    <property type="entry name" value="NADPH DEHYDROGENASE 2-RELATED"/>
    <property type="match status" value="1"/>
</dbReference>
<organism evidence="2 3">
    <name type="scientific">Paramarasmius palmivorus</name>
    <dbReference type="NCBI Taxonomy" id="297713"/>
    <lineage>
        <taxon>Eukaryota</taxon>
        <taxon>Fungi</taxon>
        <taxon>Dikarya</taxon>
        <taxon>Basidiomycota</taxon>
        <taxon>Agaricomycotina</taxon>
        <taxon>Agaricomycetes</taxon>
        <taxon>Agaricomycetidae</taxon>
        <taxon>Agaricales</taxon>
        <taxon>Marasmiineae</taxon>
        <taxon>Marasmiaceae</taxon>
        <taxon>Paramarasmius</taxon>
    </lineage>
</organism>
<dbReference type="AlphaFoldDB" id="A0AAW0CDD4"/>
<dbReference type="Gene3D" id="3.20.20.70">
    <property type="entry name" value="Aldolase class I"/>
    <property type="match status" value="1"/>
</dbReference>
<evidence type="ECO:0000259" key="1">
    <source>
        <dbReference type="Pfam" id="PF00724"/>
    </source>
</evidence>
<dbReference type="InterPro" id="IPR001155">
    <property type="entry name" value="OxRdtase_FMN_N"/>
</dbReference>
<evidence type="ECO:0000313" key="2">
    <source>
        <dbReference type="EMBL" id="KAK7036546.1"/>
    </source>
</evidence>
<sequence>MSSETVPKLFHPIKVGNLSLQHRVVFAPCTRFRCDEKHVPLPHVPEYYDQRSRIPGSLLISEATFIHAKAGGYPNAPGIWSDDQIAAWKKVTDRVHANGSYIYLQLWAIGRQAMHEVLKKEDPSLEYTAPSAIGLAEYGPPNPRPLTIDEIHEFIGYYATAADNAVNKAGFDGVEIHGANGYLIDQFLQDVSNKRTDEYGGSIEKRARFALEVVDAVTKVVGEKRTGLRLSPWGTYGDMRMKEPKPQFAYLVEKLVERHPDLAYLHVVEPRADGLQSVEVVPEGFENDFIRKIWKPRPFISAGGHNRDTAIEYAEKNDDLIAFGRFYMANPDLPYRLRHNIPLTKGDRSLYYVYGSTDPHGYTDYPFAKEQYPDLCPKEN</sequence>
<reference evidence="2 3" key="1">
    <citation type="submission" date="2024-01" db="EMBL/GenBank/DDBJ databases">
        <title>A draft genome for a cacao thread blight-causing isolate of Paramarasmius palmivorus.</title>
        <authorList>
            <person name="Baruah I.K."/>
            <person name="Bukari Y."/>
            <person name="Amoako-Attah I."/>
            <person name="Meinhardt L.W."/>
            <person name="Bailey B.A."/>
            <person name="Cohen S.P."/>
        </authorList>
    </citation>
    <scope>NUCLEOTIDE SEQUENCE [LARGE SCALE GENOMIC DNA]</scope>
    <source>
        <strain evidence="2 3">GH-12</strain>
    </source>
</reference>
<dbReference type="GO" id="GO:0003959">
    <property type="term" value="F:NADPH dehydrogenase activity"/>
    <property type="evidence" value="ECO:0007669"/>
    <property type="project" value="TreeGrafter"/>
</dbReference>
<dbReference type="Pfam" id="PF00724">
    <property type="entry name" value="Oxidored_FMN"/>
    <property type="match status" value="1"/>
</dbReference>
<dbReference type="FunFam" id="3.20.20.70:FF:000138">
    <property type="entry name" value="NADPH dehydrogenase 1"/>
    <property type="match status" value="1"/>
</dbReference>
<gene>
    <name evidence="2" type="ORF">VNI00_011479</name>
</gene>
<dbReference type="Proteomes" id="UP001383192">
    <property type="component" value="Unassembled WGS sequence"/>
</dbReference>
<name>A0AAW0CDD4_9AGAR</name>
<dbReference type="InterPro" id="IPR045247">
    <property type="entry name" value="Oye-like"/>
</dbReference>
<keyword evidence="3" id="KW-1185">Reference proteome</keyword>
<dbReference type="PANTHER" id="PTHR22893">
    <property type="entry name" value="NADH OXIDOREDUCTASE-RELATED"/>
    <property type="match status" value="1"/>
</dbReference>
<dbReference type="EMBL" id="JAYKXP010000050">
    <property type="protein sequence ID" value="KAK7036546.1"/>
    <property type="molecule type" value="Genomic_DNA"/>
</dbReference>
<proteinExistence type="predicted"/>
<dbReference type="InterPro" id="IPR013785">
    <property type="entry name" value="Aldolase_TIM"/>
</dbReference>
<comment type="caution">
    <text evidence="2">The sequence shown here is derived from an EMBL/GenBank/DDBJ whole genome shotgun (WGS) entry which is preliminary data.</text>
</comment>
<evidence type="ECO:0000313" key="3">
    <source>
        <dbReference type="Proteomes" id="UP001383192"/>
    </source>
</evidence>
<feature type="domain" description="NADH:flavin oxidoreductase/NADH oxidase N-terminal" evidence="1">
    <location>
        <begin position="8"/>
        <end position="343"/>
    </location>
</feature>
<protein>
    <recommendedName>
        <fullName evidence="1">NADH:flavin oxidoreductase/NADH oxidase N-terminal domain-containing protein</fullName>
    </recommendedName>
</protein>
<accession>A0AAW0CDD4</accession>
<dbReference type="CDD" id="cd02933">
    <property type="entry name" value="OYE_like_FMN"/>
    <property type="match status" value="1"/>
</dbReference>
<dbReference type="GO" id="GO:0010181">
    <property type="term" value="F:FMN binding"/>
    <property type="evidence" value="ECO:0007669"/>
    <property type="project" value="InterPro"/>
</dbReference>
<dbReference type="SUPFAM" id="SSF51395">
    <property type="entry name" value="FMN-linked oxidoreductases"/>
    <property type="match status" value="1"/>
</dbReference>